<keyword evidence="3" id="KW-1185">Reference proteome</keyword>
<evidence type="ECO:0000313" key="2">
    <source>
        <dbReference type="EMBL" id="NLQ24593.1"/>
    </source>
</evidence>
<evidence type="ECO:0000256" key="1">
    <source>
        <dbReference type="SAM" id="Phobius"/>
    </source>
</evidence>
<comment type="caution">
    <text evidence="2">The sequence shown here is derived from an EMBL/GenBank/DDBJ whole genome shotgun (WGS) entry which is preliminary data.</text>
</comment>
<proteinExistence type="predicted"/>
<accession>A0ABX1KQV5</accession>
<feature type="transmembrane region" description="Helical" evidence="1">
    <location>
        <begin position="51"/>
        <end position="71"/>
    </location>
</feature>
<evidence type="ECO:0000313" key="3">
    <source>
        <dbReference type="Proteomes" id="UP000527352"/>
    </source>
</evidence>
<dbReference type="Proteomes" id="UP000527352">
    <property type="component" value="Unassembled WGS sequence"/>
</dbReference>
<keyword evidence="1" id="KW-0472">Membrane</keyword>
<feature type="transmembrane region" description="Helical" evidence="1">
    <location>
        <begin position="9"/>
        <end position="31"/>
    </location>
</feature>
<organism evidence="2 3">
    <name type="scientific">Shewanella oncorhynchi</name>
    <dbReference type="NCBI Taxonomy" id="2726434"/>
    <lineage>
        <taxon>Bacteria</taxon>
        <taxon>Pseudomonadati</taxon>
        <taxon>Pseudomonadota</taxon>
        <taxon>Gammaproteobacteria</taxon>
        <taxon>Alteromonadales</taxon>
        <taxon>Shewanellaceae</taxon>
        <taxon>Shewanella</taxon>
    </lineage>
</organism>
<dbReference type="EMBL" id="JABAEB010000011">
    <property type="protein sequence ID" value="NLQ24593.1"/>
    <property type="molecule type" value="Genomic_DNA"/>
</dbReference>
<name>A0ABX1KQV5_9GAMM</name>
<keyword evidence="1" id="KW-0812">Transmembrane</keyword>
<sequence length="276" mass="31768">MNNKLSSDLIFILSLWGGLLIGFLLYLFLIINNDLVLCFDLSCYSKTMDIFSLPLSMVAGGMGLAAFRATIFRSNQTRIQISETISQNTFKNYIDHKKEMMNLLDMFQSAHDVKIINRPHLYKTLFPKNSPVCVLFDSKELDCDRSWLDFQLDEFNELIDKYNEIGKMICVDDKSLSETEVARWLSNYLFLLFKLDLTFSSTVVFSNKYRGLFPNIDELNHIPSSIGSSFYVVSEYFEHLASFALPSRTDGISINGIASFDIRFDQWLEVFTRDSA</sequence>
<protein>
    <submittedName>
        <fullName evidence="2">Uncharacterized protein</fullName>
    </submittedName>
</protein>
<reference evidence="2 3" key="1">
    <citation type="submission" date="2020-04" db="EMBL/GenBank/DDBJ databases">
        <title>The first description of lens atrophy caused by putative novel Shewanella sp. that is a new emerging pathogen for cultured rainbow trout?</title>
        <authorList>
            <person name="Saticioglu I.B."/>
            <person name="Duman M."/>
            <person name="Altun S."/>
        </authorList>
    </citation>
    <scope>NUCLEOTIDE SEQUENCE [LARGE SCALE GENOMIC DNA]</scope>
    <source>
        <strain evidence="2 3">S-1</strain>
    </source>
</reference>
<dbReference type="RefSeq" id="WP_168826706.1">
    <property type="nucleotide sequence ID" value="NZ_JABAEB010000011.1"/>
</dbReference>
<gene>
    <name evidence="2" type="ORF">HGO26_17120</name>
</gene>
<keyword evidence="1" id="KW-1133">Transmembrane helix</keyword>